<feature type="transmembrane region" description="Helical" evidence="1">
    <location>
        <begin position="52"/>
        <end position="74"/>
    </location>
</feature>
<dbReference type="Pfam" id="PF20151">
    <property type="entry name" value="DUF6533"/>
    <property type="match status" value="1"/>
</dbReference>
<reference evidence="3 4" key="1">
    <citation type="submission" date="2014-02" db="EMBL/GenBank/DDBJ databases">
        <title>Transposable element dynamics among asymbiotic and ectomycorrhizal Amanita fungi.</title>
        <authorList>
            <consortium name="DOE Joint Genome Institute"/>
            <person name="Hess J."/>
            <person name="Skrede I."/>
            <person name="Wolfe B."/>
            <person name="LaButti K."/>
            <person name="Ohm R.A."/>
            <person name="Grigoriev I.V."/>
            <person name="Pringle A."/>
        </authorList>
    </citation>
    <scope>NUCLEOTIDE SEQUENCE [LARGE SCALE GENOMIC DNA]</scope>
    <source>
        <strain evidence="3 4">SKay4041</strain>
    </source>
</reference>
<dbReference type="Proteomes" id="UP000242287">
    <property type="component" value="Unassembled WGS sequence"/>
</dbReference>
<feature type="transmembrane region" description="Helical" evidence="1">
    <location>
        <begin position="211"/>
        <end position="231"/>
    </location>
</feature>
<dbReference type="AlphaFoldDB" id="A0A2A9NU88"/>
<accession>A0A2A9NU88</accession>
<feature type="transmembrane region" description="Helical" evidence="1">
    <location>
        <begin position="20"/>
        <end position="40"/>
    </location>
</feature>
<protein>
    <recommendedName>
        <fullName evidence="2">DUF6533 domain-containing protein</fullName>
    </recommendedName>
</protein>
<evidence type="ECO:0000313" key="3">
    <source>
        <dbReference type="EMBL" id="PFH51270.1"/>
    </source>
</evidence>
<proteinExistence type="predicted"/>
<feature type="transmembrane region" description="Helical" evidence="1">
    <location>
        <begin position="122"/>
        <end position="143"/>
    </location>
</feature>
<gene>
    <name evidence="3" type="ORF">AMATHDRAFT_59257</name>
</gene>
<keyword evidence="4" id="KW-1185">Reference proteome</keyword>
<sequence>MDENQMPNVIRTLRHAQVASYADVAAMVLLIFDISLTFSLEVKYVWQSHWSIIKVMYLIMRYVPFFTMTCVILIDVPGRSPETCSKLMDLCCYGVLIAIFAAEAILTLRLWAIYLRNRRVGVLLFVAYFGMMITIFIVVPQLLDLVKFASLSSPNGQICYIASADKKLVFFWFVWAGYDAFQCTLLAYKAYKAFKHGGRSRLVKLLYRDGILYYIFMMVMSMLCMVLALLLPVEYLRLTAEPTHIIHTALTARIVLHVRLLMAQECGDATGLSIGNHSTTTKIVFVSRPQQT</sequence>
<feature type="domain" description="DUF6533" evidence="2">
    <location>
        <begin position="21"/>
        <end position="66"/>
    </location>
</feature>
<organism evidence="3 4">
    <name type="scientific">Amanita thiersii Skay4041</name>
    <dbReference type="NCBI Taxonomy" id="703135"/>
    <lineage>
        <taxon>Eukaryota</taxon>
        <taxon>Fungi</taxon>
        <taxon>Dikarya</taxon>
        <taxon>Basidiomycota</taxon>
        <taxon>Agaricomycotina</taxon>
        <taxon>Agaricomycetes</taxon>
        <taxon>Agaricomycetidae</taxon>
        <taxon>Agaricales</taxon>
        <taxon>Pluteineae</taxon>
        <taxon>Amanitaceae</taxon>
        <taxon>Amanita</taxon>
    </lineage>
</organism>
<dbReference type="InterPro" id="IPR045340">
    <property type="entry name" value="DUF6533"/>
</dbReference>
<keyword evidence="1" id="KW-1133">Transmembrane helix</keyword>
<feature type="transmembrane region" description="Helical" evidence="1">
    <location>
        <begin position="94"/>
        <end position="115"/>
    </location>
</feature>
<name>A0A2A9NU88_9AGAR</name>
<dbReference type="EMBL" id="KZ301989">
    <property type="protein sequence ID" value="PFH51270.1"/>
    <property type="molecule type" value="Genomic_DNA"/>
</dbReference>
<keyword evidence="1" id="KW-0472">Membrane</keyword>
<evidence type="ECO:0000313" key="4">
    <source>
        <dbReference type="Proteomes" id="UP000242287"/>
    </source>
</evidence>
<dbReference type="OrthoDB" id="3350812at2759"/>
<keyword evidence="1" id="KW-0812">Transmembrane</keyword>
<evidence type="ECO:0000259" key="2">
    <source>
        <dbReference type="Pfam" id="PF20151"/>
    </source>
</evidence>
<feature type="transmembrane region" description="Helical" evidence="1">
    <location>
        <begin position="170"/>
        <end position="191"/>
    </location>
</feature>
<evidence type="ECO:0000256" key="1">
    <source>
        <dbReference type="SAM" id="Phobius"/>
    </source>
</evidence>